<dbReference type="InterPro" id="IPR036388">
    <property type="entry name" value="WH-like_DNA-bd_sf"/>
</dbReference>
<comment type="caution">
    <text evidence="3">The sequence shown here is derived from an EMBL/GenBank/DDBJ whole genome shotgun (WGS) entry which is preliminary data.</text>
</comment>
<dbReference type="SUPFAM" id="SSF46894">
    <property type="entry name" value="C-terminal effector domain of the bipartite response regulators"/>
    <property type="match status" value="1"/>
</dbReference>
<dbReference type="InterPro" id="IPR041664">
    <property type="entry name" value="AAA_16"/>
</dbReference>
<dbReference type="PANTHER" id="PTHR43214:SF42">
    <property type="entry name" value="TRANSCRIPTIONAL REGULATORY PROTEIN DESR"/>
    <property type="match status" value="1"/>
</dbReference>
<dbReference type="InterPro" id="IPR000792">
    <property type="entry name" value="Tscrpt_reg_LuxR_C"/>
</dbReference>
<evidence type="ECO:0000256" key="1">
    <source>
        <dbReference type="ARBA" id="ARBA00023125"/>
    </source>
</evidence>
<dbReference type="SUPFAM" id="SSF48452">
    <property type="entry name" value="TPR-like"/>
    <property type="match status" value="1"/>
</dbReference>
<dbReference type="SUPFAM" id="SSF52540">
    <property type="entry name" value="P-loop containing nucleoside triphosphate hydrolases"/>
    <property type="match status" value="1"/>
</dbReference>
<proteinExistence type="predicted"/>
<sequence>MSDAVLHGRDREAAALRDVLDRVRGGAGGALVITGAAGSGRSALLELVRAESPCRAVRIGGVRAEREIPFAGLDRLLRAAGLAGPPALGGDRLVALLSARPLVCCLDDAAELDAASLDALGFAARRAAGGPFALLFAADPETADGPLAGVPGLPLGALDEQACHRLLADRCGHRLDPVVAAELVARAGGNPLALVDAATALTAGQAAGLVPVPPLLPARSRYRRALHRALADAGPRARLLALTTAAEPGVDLGVLAAACDGLDELDAAERAGLVVITGDRAHPPNALARACLRAAAPDPEVHRRLARATTGLRAEWHRVRAGDRPAEGVTEELVRTAERARRTGRHAVAAEAAGRAAALSTDPDVAAGLLLTAGRDALLDGRASRARSLARRARPLIGSARTRGLADLVLGEAELLDGMPAAAHHQLHGALDRLLDTDRELALHALVLAGEATCVAGDYARYAEYAADGARLRRRLAADGGGEPPGTALVFEHLGGMAALFQGRHRQAVPALRRVLALVERAADPVTSILASQAAFALGDPLRAHELAHRAVADARARGQIARLPWALVYLSLSALLLDRYDDAETSALDGLRLARAAGQRNCAIDHRALLALVAALRGDRAEAWDRLADAFGEGVASRGLGRPGAFGLWAMGCAELAAGRPADAMRRLRTPGSGANPVVRVLATPHYVEAAVHCGERDRASRSLRVFDEWASTTASPARLALSHRCHGLLAERAGDADERFHAAIELHRTSSTPVELAKTELLYATRLRRNREPRRARELLDEAWTIFREHGARGWAAKAGAELRATGVSTPEPRAPRRLELTPQQAAVCRLVAEGATNREIGERLHISHRTVDHHLRNIFTKLGLRSRVELTALLADTPT</sequence>
<dbReference type="PROSITE" id="PS50043">
    <property type="entry name" value="HTH_LUXR_2"/>
    <property type="match status" value="1"/>
</dbReference>
<name>A0ABV4CFN2_9PSEU</name>
<protein>
    <submittedName>
        <fullName evidence="3">LuxR C-terminal-related transcriptional regulator</fullName>
    </submittedName>
</protein>
<gene>
    <name evidence="3" type="ORF">AB8O55_04520</name>
</gene>
<dbReference type="Proteomes" id="UP001564626">
    <property type="component" value="Unassembled WGS sequence"/>
</dbReference>
<reference evidence="3 4" key="1">
    <citation type="submission" date="2024-08" db="EMBL/GenBank/DDBJ databases">
        <title>Genome mining of Saccharopolyspora cebuensis PGLac3 from Nigerian medicinal plant.</title>
        <authorList>
            <person name="Ezeobiora C.E."/>
            <person name="Igbokwe N.H."/>
            <person name="Amin D.H."/>
            <person name="Mendie U.E."/>
        </authorList>
    </citation>
    <scope>NUCLEOTIDE SEQUENCE [LARGE SCALE GENOMIC DNA]</scope>
    <source>
        <strain evidence="3 4">PGLac3</strain>
    </source>
</reference>
<keyword evidence="1" id="KW-0238">DNA-binding</keyword>
<dbReference type="Gene3D" id="1.10.10.10">
    <property type="entry name" value="Winged helix-like DNA-binding domain superfamily/Winged helix DNA-binding domain"/>
    <property type="match status" value="1"/>
</dbReference>
<dbReference type="Pfam" id="PF00196">
    <property type="entry name" value="GerE"/>
    <property type="match status" value="1"/>
</dbReference>
<feature type="domain" description="HTH luxR-type" evidence="2">
    <location>
        <begin position="816"/>
        <end position="881"/>
    </location>
</feature>
<dbReference type="InterPro" id="IPR027417">
    <property type="entry name" value="P-loop_NTPase"/>
</dbReference>
<dbReference type="Pfam" id="PF13191">
    <property type="entry name" value="AAA_16"/>
    <property type="match status" value="1"/>
</dbReference>
<organism evidence="3 4">
    <name type="scientific">Saccharopolyspora cebuensis</name>
    <dbReference type="NCBI Taxonomy" id="418759"/>
    <lineage>
        <taxon>Bacteria</taxon>
        <taxon>Bacillati</taxon>
        <taxon>Actinomycetota</taxon>
        <taxon>Actinomycetes</taxon>
        <taxon>Pseudonocardiales</taxon>
        <taxon>Pseudonocardiaceae</taxon>
        <taxon>Saccharopolyspora</taxon>
    </lineage>
</organism>
<dbReference type="SMART" id="SM00421">
    <property type="entry name" value="HTH_LUXR"/>
    <property type="match status" value="1"/>
</dbReference>
<dbReference type="RefSeq" id="WP_345361985.1">
    <property type="nucleotide sequence ID" value="NZ_BAABII010000006.1"/>
</dbReference>
<dbReference type="InterPro" id="IPR016032">
    <property type="entry name" value="Sig_transdc_resp-reg_C-effctor"/>
</dbReference>
<evidence type="ECO:0000313" key="4">
    <source>
        <dbReference type="Proteomes" id="UP001564626"/>
    </source>
</evidence>
<dbReference type="PROSITE" id="PS00622">
    <property type="entry name" value="HTH_LUXR_1"/>
    <property type="match status" value="1"/>
</dbReference>
<keyword evidence="4" id="KW-1185">Reference proteome</keyword>
<dbReference type="InterPro" id="IPR039420">
    <property type="entry name" value="WalR-like"/>
</dbReference>
<dbReference type="CDD" id="cd06170">
    <property type="entry name" value="LuxR_C_like"/>
    <property type="match status" value="1"/>
</dbReference>
<evidence type="ECO:0000313" key="3">
    <source>
        <dbReference type="EMBL" id="MEY8038651.1"/>
    </source>
</evidence>
<dbReference type="PRINTS" id="PR00038">
    <property type="entry name" value="HTHLUXR"/>
</dbReference>
<evidence type="ECO:0000259" key="2">
    <source>
        <dbReference type="PROSITE" id="PS50043"/>
    </source>
</evidence>
<dbReference type="InterPro" id="IPR011990">
    <property type="entry name" value="TPR-like_helical_dom_sf"/>
</dbReference>
<dbReference type="EMBL" id="JBGEHV010000005">
    <property type="protein sequence ID" value="MEY8038651.1"/>
    <property type="molecule type" value="Genomic_DNA"/>
</dbReference>
<dbReference type="PANTHER" id="PTHR43214">
    <property type="entry name" value="TWO-COMPONENT RESPONSE REGULATOR"/>
    <property type="match status" value="1"/>
</dbReference>
<accession>A0ABV4CFN2</accession>